<evidence type="ECO:0000313" key="2">
    <source>
        <dbReference type="EMBL" id="KAK1425934.1"/>
    </source>
</evidence>
<feature type="compositionally biased region" description="Basic and acidic residues" evidence="1">
    <location>
        <begin position="120"/>
        <end position="131"/>
    </location>
</feature>
<protein>
    <submittedName>
        <fullName evidence="2">Uncharacterized protein</fullName>
    </submittedName>
</protein>
<gene>
    <name evidence="2" type="ORF">QVD17_21299</name>
</gene>
<dbReference type="EMBL" id="JAUHHV010000005">
    <property type="protein sequence ID" value="KAK1425934.1"/>
    <property type="molecule type" value="Genomic_DNA"/>
</dbReference>
<accession>A0AAD8KNB1</accession>
<organism evidence="2 3">
    <name type="scientific">Tagetes erecta</name>
    <name type="common">African marigold</name>
    <dbReference type="NCBI Taxonomy" id="13708"/>
    <lineage>
        <taxon>Eukaryota</taxon>
        <taxon>Viridiplantae</taxon>
        <taxon>Streptophyta</taxon>
        <taxon>Embryophyta</taxon>
        <taxon>Tracheophyta</taxon>
        <taxon>Spermatophyta</taxon>
        <taxon>Magnoliopsida</taxon>
        <taxon>eudicotyledons</taxon>
        <taxon>Gunneridae</taxon>
        <taxon>Pentapetalae</taxon>
        <taxon>asterids</taxon>
        <taxon>campanulids</taxon>
        <taxon>Asterales</taxon>
        <taxon>Asteraceae</taxon>
        <taxon>Asteroideae</taxon>
        <taxon>Heliantheae alliance</taxon>
        <taxon>Tageteae</taxon>
        <taxon>Tagetes</taxon>
    </lineage>
</organism>
<evidence type="ECO:0000256" key="1">
    <source>
        <dbReference type="SAM" id="MobiDB-lite"/>
    </source>
</evidence>
<feature type="compositionally biased region" description="Basic and acidic residues" evidence="1">
    <location>
        <begin position="25"/>
        <end position="63"/>
    </location>
</feature>
<feature type="compositionally biased region" description="Basic and acidic residues" evidence="1">
    <location>
        <begin position="90"/>
        <end position="103"/>
    </location>
</feature>
<dbReference type="Proteomes" id="UP001229421">
    <property type="component" value="Unassembled WGS sequence"/>
</dbReference>
<keyword evidence="3" id="KW-1185">Reference proteome</keyword>
<feature type="region of interest" description="Disordered" evidence="1">
    <location>
        <begin position="1"/>
        <end position="134"/>
    </location>
</feature>
<name>A0AAD8KNB1_TARER</name>
<sequence>MSKIHTRTLSDVNREGPSNKNKGKGKADDRGPDKSVHTHSEHGSVKTLSDREMQRRELRKMIAEEIEAAFASSRSIEENSGRSKTSRSRTQHESRTKDSHSDYEGSTTNVVKRKKVGTKKSKESDFDEGNKKHMKNGKGVLMGIGYWGSNFQSTDQTPTRIQRLPPASPIELRPQIYCLPPASPIQLRSSSPCCLTELVDLVCFPPKLPVI</sequence>
<comment type="caution">
    <text evidence="2">The sequence shown here is derived from an EMBL/GenBank/DDBJ whole genome shotgun (WGS) entry which is preliminary data.</text>
</comment>
<feature type="compositionally biased region" description="Polar residues" evidence="1">
    <location>
        <begin position="7"/>
        <end position="20"/>
    </location>
</feature>
<dbReference type="AlphaFoldDB" id="A0AAD8KNB1"/>
<reference evidence="2" key="1">
    <citation type="journal article" date="2023" name="bioRxiv">
        <title>Improved chromosome-level genome assembly for marigold (Tagetes erecta).</title>
        <authorList>
            <person name="Jiang F."/>
            <person name="Yuan L."/>
            <person name="Wang S."/>
            <person name="Wang H."/>
            <person name="Xu D."/>
            <person name="Wang A."/>
            <person name="Fan W."/>
        </authorList>
    </citation>
    <scope>NUCLEOTIDE SEQUENCE</scope>
    <source>
        <strain evidence="2">WSJ</strain>
        <tissue evidence="2">Leaf</tissue>
    </source>
</reference>
<proteinExistence type="predicted"/>
<evidence type="ECO:0000313" key="3">
    <source>
        <dbReference type="Proteomes" id="UP001229421"/>
    </source>
</evidence>